<gene>
    <name evidence="8" type="ORF">BN1204_005600</name>
    <name evidence="7" type="ORF">NCLIV_005600</name>
</gene>
<evidence type="ECO:0000313" key="8">
    <source>
        <dbReference type="EMBL" id="CEL64679.1"/>
    </source>
</evidence>
<comment type="subcellular location">
    <subcellularLocation>
        <location evidence="1">Membrane</location>
        <topology evidence="1">Multi-pass membrane protein</topology>
    </subcellularLocation>
</comment>
<feature type="region of interest" description="Disordered" evidence="5">
    <location>
        <begin position="549"/>
        <end position="664"/>
    </location>
</feature>
<reference evidence="7" key="1">
    <citation type="submission" date="2011-02" db="EMBL/GenBank/DDBJ databases">
        <authorList>
            <person name="Aslett M."/>
        </authorList>
    </citation>
    <scope>NUCLEOTIDE SEQUENCE</scope>
    <source>
        <strain evidence="7">Liverpool</strain>
    </source>
</reference>
<keyword evidence="4 6" id="KW-0472">Membrane</keyword>
<feature type="compositionally biased region" description="Basic and acidic residues" evidence="5">
    <location>
        <begin position="592"/>
        <end position="605"/>
    </location>
</feature>
<dbReference type="OMA" id="KSAMCWV"/>
<dbReference type="InParanoid" id="F0V8P3"/>
<sequence length="664" mass="73918">MDWIILVFLLLYFFITLLANLKLLFYFEHSSDSSLTAPEVVCKVAILSGLQLAWLLILAVPLDAYNQHSPFIDKAAGALTAGLDMRLYWGVVSWFITLYLLLAVPFATFYYEADFDPRVTKRTPWKRALLKTLLAVFFAAVIVFVVYILCRSISLKLDQDLCSQWQSQDVSQPLSDFCAAIAQTAAGPPLSSSPQSDAKASENVEPPKPLDMKVDLSVYLLAAMSFVGWFTFALFGGIGMAALPLDAFVGFRYRPRAISLSTFKEVRRQLGEKAKKLRFIGEALCAEETVQQTLSWKEIRRKRQFRTDVNRYKKAVFDLDQEHRQLAICMRERGENPFFSYLKLFLGIVAFAMSVIWTAHTILNCVLPQILDVSSTSNPVFGFLDAFLRLLADHSAALLALLIYAAFVCYLLVCVVKGCFKFGASVFCFIGIHPMRKDETHLNSFLFNVVLVLLSCAAVVQFTARCFRDYSHSTVAAWIFDVQLLLLPFFGFVFKYNIFIYIFLGVELISAFVLLCRMCSAPPPAATGAKKLSPVGAFPSLAQQLRATTEEGTGGAQLATPDGDTETVEGEGRETVLDKGDPQSKKKKKGSKRESEKQRGDDFGRGTRGAGGSGARVQFAVRPANRSDSEDDRDEGAKTRDSEDAEVPVPHRKVWGKKSTSRVV</sequence>
<feature type="transmembrane region" description="Helical" evidence="6">
    <location>
        <begin position="445"/>
        <end position="463"/>
    </location>
</feature>
<organism evidence="7 9">
    <name type="scientific">Neospora caninum (strain Liverpool)</name>
    <dbReference type="NCBI Taxonomy" id="572307"/>
    <lineage>
        <taxon>Eukaryota</taxon>
        <taxon>Sar</taxon>
        <taxon>Alveolata</taxon>
        <taxon>Apicomplexa</taxon>
        <taxon>Conoidasida</taxon>
        <taxon>Coccidia</taxon>
        <taxon>Eucoccidiorida</taxon>
        <taxon>Eimeriorina</taxon>
        <taxon>Sarcocystidae</taxon>
        <taxon>Neospora</taxon>
    </lineage>
</organism>
<feature type="transmembrane region" description="Helical" evidence="6">
    <location>
        <begin position="218"/>
        <end position="245"/>
    </location>
</feature>
<name>F0V8P3_NEOCL</name>
<protein>
    <submittedName>
        <fullName evidence="8">LMBR1 family region protein, putative</fullName>
    </submittedName>
</protein>
<dbReference type="PANTHER" id="PTHR31652">
    <property type="entry name" value="LIMR FAMILY PROTEIN DDB_G0283707-RELATED"/>
    <property type="match status" value="1"/>
</dbReference>
<feature type="transmembrane region" description="Helical" evidence="6">
    <location>
        <begin position="498"/>
        <end position="516"/>
    </location>
</feature>
<evidence type="ECO:0000256" key="1">
    <source>
        <dbReference type="ARBA" id="ARBA00004141"/>
    </source>
</evidence>
<evidence type="ECO:0000256" key="6">
    <source>
        <dbReference type="SAM" id="Phobius"/>
    </source>
</evidence>
<evidence type="ECO:0000256" key="5">
    <source>
        <dbReference type="SAM" id="MobiDB-lite"/>
    </source>
</evidence>
<evidence type="ECO:0000256" key="2">
    <source>
        <dbReference type="ARBA" id="ARBA00022692"/>
    </source>
</evidence>
<feature type="transmembrane region" description="Helical" evidence="6">
    <location>
        <begin position="340"/>
        <end position="360"/>
    </location>
</feature>
<accession>F0V8P3</accession>
<dbReference type="Pfam" id="PF04791">
    <property type="entry name" value="LMBR1"/>
    <property type="match status" value="1"/>
</dbReference>
<feature type="transmembrane region" description="Helical" evidence="6">
    <location>
        <begin position="40"/>
        <end position="60"/>
    </location>
</feature>
<feature type="transmembrane region" description="Helical" evidence="6">
    <location>
        <begin position="132"/>
        <end position="149"/>
    </location>
</feature>
<dbReference type="GO" id="GO:0016020">
    <property type="term" value="C:membrane"/>
    <property type="evidence" value="ECO:0007669"/>
    <property type="project" value="UniProtKB-SubCell"/>
</dbReference>
<reference evidence="8" key="4">
    <citation type="journal article" date="2015" name="PLoS ONE">
        <title>Comprehensive Evaluation of Toxoplasma gondii VEG and Neospora caninum LIV Genomes with Tachyzoite Stage Transcriptome and Proteome Defines Novel Transcript Features.</title>
        <authorList>
            <person name="Ramaprasad A."/>
            <person name="Mourier T."/>
            <person name="Naeem R."/>
            <person name="Malas T.B."/>
            <person name="Moussa E."/>
            <person name="Panigrahi A."/>
            <person name="Vermont S.J."/>
            <person name="Otto T.D."/>
            <person name="Wastling J."/>
            <person name="Pain A."/>
        </authorList>
    </citation>
    <scope>NUCLEOTIDE SEQUENCE</scope>
    <source>
        <strain evidence="8">Liverpool</strain>
    </source>
</reference>
<dbReference type="RefSeq" id="XP_003880119.1">
    <property type="nucleotide sequence ID" value="XM_003880070.1"/>
</dbReference>
<dbReference type="PANTHER" id="PTHR31652:SF0">
    <property type="entry name" value="LIMR FAMILY PROTEIN DDB_G0283707-RELATED"/>
    <property type="match status" value="1"/>
</dbReference>
<feature type="transmembrane region" description="Helical" evidence="6">
    <location>
        <begin position="6"/>
        <end position="28"/>
    </location>
</feature>
<feature type="transmembrane region" description="Helical" evidence="6">
    <location>
        <begin position="87"/>
        <end position="111"/>
    </location>
</feature>
<evidence type="ECO:0000256" key="3">
    <source>
        <dbReference type="ARBA" id="ARBA00022989"/>
    </source>
</evidence>
<dbReference type="EMBL" id="LN714476">
    <property type="protein sequence ID" value="CEL64679.1"/>
    <property type="molecule type" value="Genomic_DNA"/>
</dbReference>
<keyword evidence="9" id="KW-1185">Reference proteome</keyword>
<dbReference type="AlphaFoldDB" id="F0V8P3"/>
<dbReference type="GeneID" id="13446142"/>
<dbReference type="VEuPathDB" id="ToxoDB:NCLIV_005600"/>
<proteinExistence type="predicted"/>
<keyword evidence="3 6" id="KW-1133">Transmembrane helix</keyword>
<dbReference type="eggNOG" id="ENOG502QPKQ">
    <property type="taxonomic scope" value="Eukaryota"/>
</dbReference>
<reference evidence="9" key="3">
    <citation type="journal article" date="2012" name="PLoS Pathog.">
        <title>Comparative genomics of the apicomplexan parasites Toxoplasma gondii and Neospora caninum: Coccidia differing in host range and transmission strategy.</title>
        <authorList>
            <person name="Reid A.J."/>
            <person name="Vermont S.J."/>
            <person name="Cotton J.A."/>
            <person name="Harris D."/>
            <person name="Hill-Cawthorne G.A."/>
            <person name="Konen-Waisman S."/>
            <person name="Latham S.M."/>
            <person name="Mourier T."/>
            <person name="Norton R."/>
            <person name="Quail M.A."/>
            <person name="Sanders M."/>
            <person name="Shanmugam D."/>
            <person name="Sohal A."/>
            <person name="Wasmuth J.D."/>
            <person name="Brunk B."/>
            <person name="Grigg M.E."/>
            <person name="Howard J.C."/>
            <person name="Parkinson J."/>
            <person name="Roos D.S."/>
            <person name="Trees A.J."/>
            <person name="Berriman M."/>
            <person name="Pain A."/>
            <person name="Wastling J.M."/>
        </authorList>
    </citation>
    <scope>NUCLEOTIDE SEQUENCE [LARGE SCALE GENOMIC DNA]</scope>
    <source>
        <strain evidence="9">Liverpool</strain>
    </source>
</reference>
<feature type="compositionally biased region" description="Basic residues" evidence="5">
    <location>
        <begin position="650"/>
        <end position="664"/>
    </location>
</feature>
<dbReference type="OrthoDB" id="73273at2759"/>
<feature type="compositionally biased region" description="Basic and acidic residues" evidence="5">
    <location>
        <begin position="570"/>
        <end position="584"/>
    </location>
</feature>
<feature type="transmembrane region" description="Helical" evidence="6">
    <location>
        <begin position="475"/>
        <end position="492"/>
    </location>
</feature>
<keyword evidence="2 6" id="KW-0812">Transmembrane</keyword>
<evidence type="ECO:0000313" key="9">
    <source>
        <dbReference type="Proteomes" id="UP000007494"/>
    </source>
</evidence>
<dbReference type="InterPro" id="IPR006876">
    <property type="entry name" value="LMBR1-like_membr_prot"/>
</dbReference>
<dbReference type="EMBL" id="FR823382">
    <property type="protein sequence ID" value="CBZ50084.1"/>
    <property type="molecule type" value="Genomic_DNA"/>
</dbReference>
<dbReference type="Proteomes" id="UP000007494">
    <property type="component" value="Chromosome II"/>
</dbReference>
<evidence type="ECO:0000256" key="4">
    <source>
        <dbReference type="ARBA" id="ARBA00023136"/>
    </source>
</evidence>
<reference evidence="7" key="2">
    <citation type="submission" date="2011-03" db="EMBL/GenBank/DDBJ databases">
        <title>Comparative genomics and transcriptomics of Neospora caninum and Toxoplasma gondii.</title>
        <authorList>
            <person name="Reid A.J."/>
            <person name="Sohal A."/>
            <person name="Harris D."/>
            <person name="Quail M."/>
            <person name="Sanders M."/>
            <person name="Berriman M."/>
            <person name="Wastling J.M."/>
            <person name="Pain A."/>
        </authorList>
    </citation>
    <scope>NUCLEOTIDE SEQUENCE</scope>
    <source>
        <strain evidence="7">Liverpool</strain>
    </source>
</reference>
<evidence type="ECO:0000313" key="7">
    <source>
        <dbReference type="EMBL" id="CBZ50084.1"/>
    </source>
</evidence>